<evidence type="ECO:0000256" key="4">
    <source>
        <dbReference type="ARBA" id="ARBA00022737"/>
    </source>
</evidence>
<evidence type="ECO:0000256" key="5">
    <source>
        <dbReference type="ARBA" id="ARBA00022927"/>
    </source>
</evidence>
<gene>
    <name evidence="10" type="primary">APL5</name>
    <name evidence="10" type="ORF">C6P46_006058</name>
</gene>
<keyword evidence="4" id="KW-0677">Repeat</keyword>
<dbReference type="PANTHER" id="PTHR22781">
    <property type="entry name" value="DELTA ADAPTIN-RELATED"/>
    <property type="match status" value="1"/>
</dbReference>
<dbReference type="SUPFAM" id="SSF48371">
    <property type="entry name" value="ARM repeat"/>
    <property type="match status" value="1"/>
</dbReference>
<comment type="subunit">
    <text evidence="7">Adaptor protein complex 3 (AP-3) is a heterotetramer.</text>
</comment>
<comment type="similarity">
    <text evidence="2 7">Belongs to the adaptor complexes large subunit family.</text>
</comment>
<dbReference type="PANTHER" id="PTHR22781:SF12">
    <property type="entry name" value="AP-3 COMPLEX SUBUNIT DELTA-1"/>
    <property type="match status" value="1"/>
</dbReference>
<evidence type="ECO:0000256" key="8">
    <source>
        <dbReference type="SAM" id="MobiDB-lite"/>
    </source>
</evidence>
<feature type="region of interest" description="Disordered" evidence="8">
    <location>
        <begin position="774"/>
        <end position="828"/>
    </location>
</feature>
<dbReference type="GO" id="GO:0030123">
    <property type="term" value="C:AP-3 adaptor complex"/>
    <property type="evidence" value="ECO:0007669"/>
    <property type="project" value="InterPro"/>
</dbReference>
<keyword evidence="6" id="KW-0472">Membrane</keyword>
<feature type="compositionally biased region" description="Basic and acidic residues" evidence="8">
    <location>
        <begin position="948"/>
        <end position="963"/>
    </location>
</feature>
<dbReference type="InterPro" id="IPR002553">
    <property type="entry name" value="Clathrin/coatomer_adapt-like_N"/>
</dbReference>
<dbReference type="PIRSF" id="PIRSF037092">
    <property type="entry name" value="AP3_complex_delta"/>
    <property type="match status" value="1"/>
</dbReference>
<dbReference type="Gene3D" id="1.25.10.10">
    <property type="entry name" value="Leucine-rich Repeat Variant"/>
    <property type="match status" value="1"/>
</dbReference>
<evidence type="ECO:0000259" key="9">
    <source>
        <dbReference type="Pfam" id="PF01602"/>
    </source>
</evidence>
<feature type="region of interest" description="Disordered" evidence="8">
    <location>
        <begin position="941"/>
        <end position="963"/>
    </location>
</feature>
<name>A0A9P6VWV7_RHOMI</name>
<dbReference type="InterPro" id="IPR011989">
    <property type="entry name" value="ARM-like"/>
</dbReference>
<feature type="compositionally biased region" description="Basic residues" evidence="8">
    <location>
        <begin position="789"/>
        <end position="804"/>
    </location>
</feature>
<organism evidence="10 11">
    <name type="scientific">Rhodotorula mucilaginosa</name>
    <name type="common">Yeast</name>
    <name type="synonym">Rhodotorula rubra</name>
    <dbReference type="NCBI Taxonomy" id="5537"/>
    <lineage>
        <taxon>Eukaryota</taxon>
        <taxon>Fungi</taxon>
        <taxon>Dikarya</taxon>
        <taxon>Basidiomycota</taxon>
        <taxon>Pucciniomycotina</taxon>
        <taxon>Microbotryomycetes</taxon>
        <taxon>Sporidiobolales</taxon>
        <taxon>Sporidiobolaceae</taxon>
        <taxon>Rhodotorula</taxon>
    </lineage>
</organism>
<feature type="compositionally biased region" description="Pro residues" evidence="8">
    <location>
        <begin position="866"/>
        <end position="886"/>
    </location>
</feature>
<keyword evidence="11" id="KW-1185">Reference proteome</keyword>
<evidence type="ECO:0000313" key="10">
    <source>
        <dbReference type="EMBL" id="KAG0658099.1"/>
    </source>
</evidence>
<feature type="compositionally biased region" description="Basic and acidic residues" evidence="8">
    <location>
        <begin position="779"/>
        <end position="788"/>
    </location>
</feature>
<protein>
    <recommendedName>
        <fullName evidence="7">AP-3 complex subunit delta</fullName>
    </recommendedName>
</protein>
<dbReference type="OrthoDB" id="10264595at2759"/>
<dbReference type="InterPro" id="IPR017105">
    <property type="entry name" value="AP3_complex_dsu"/>
</dbReference>
<evidence type="ECO:0000256" key="6">
    <source>
        <dbReference type="ARBA" id="ARBA00023136"/>
    </source>
</evidence>
<feature type="region of interest" description="Disordered" evidence="8">
    <location>
        <begin position="860"/>
        <end position="917"/>
    </location>
</feature>
<dbReference type="EMBL" id="PUHQ01000071">
    <property type="protein sequence ID" value="KAG0658099.1"/>
    <property type="molecule type" value="Genomic_DNA"/>
</dbReference>
<evidence type="ECO:0000256" key="7">
    <source>
        <dbReference type="PIRNR" id="PIRNR037092"/>
    </source>
</evidence>
<dbReference type="GO" id="GO:0006623">
    <property type="term" value="P:protein targeting to vacuole"/>
    <property type="evidence" value="ECO:0007669"/>
    <property type="project" value="TreeGrafter"/>
</dbReference>
<evidence type="ECO:0000256" key="1">
    <source>
        <dbReference type="ARBA" id="ARBA00004308"/>
    </source>
</evidence>
<feature type="domain" description="Clathrin/coatomer adaptor adaptin-like N-terminal" evidence="9">
    <location>
        <begin position="22"/>
        <end position="673"/>
    </location>
</feature>
<keyword evidence="3 7" id="KW-0813">Transport</keyword>
<feature type="compositionally biased region" description="Acidic residues" evidence="8">
    <location>
        <begin position="688"/>
        <end position="698"/>
    </location>
</feature>
<dbReference type="Proteomes" id="UP000777482">
    <property type="component" value="Unassembled WGS sequence"/>
</dbReference>
<comment type="caution">
    <text evidence="10">The sequence shown here is derived from an EMBL/GenBank/DDBJ whole genome shotgun (WGS) entry which is preliminary data.</text>
</comment>
<comment type="subcellular location">
    <subcellularLocation>
        <location evidence="1">Endomembrane system</location>
    </subcellularLocation>
    <subcellularLocation>
        <location evidence="7">Golgi apparatus</location>
    </subcellularLocation>
</comment>
<keyword evidence="7" id="KW-0333">Golgi apparatus</keyword>
<dbReference type="GO" id="GO:0005794">
    <property type="term" value="C:Golgi apparatus"/>
    <property type="evidence" value="ECO:0007669"/>
    <property type="project" value="UniProtKB-SubCell"/>
</dbReference>
<proteinExistence type="inferred from homology"/>
<feature type="region of interest" description="Disordered" evidence="8">
    <location>
        <begin position="686"/>
        <end position="711"/>
    </location>
</feature>
<reference evidence="10 11" key="1">
    <citation type="submission" date="2020-11" db="EMBL/GenBank/DDBJ databases">
        <title>Kefir isolates.</title>
        <authorList>
            <person name="Marcisauskas S."/>
            <person name="Kim Y."/>
            <person name="Blasche S."/>
        </authorList>
    </citation>
    <scope>NUCLEOTIDE SEQUENCE [LARGE SCALE GENOMIC DNA]</scope>
    <source>
        <strain evidence="10 11">KR</strain>
    </source>
</reference>
<dbReference type="GO" id="GO:0006896">
    <property type="term" value="P:Golgi to vacuole transport"/>
    <property type="evidence" value="ECO:0007669"/>
    <property type="project" value="TreeGrafter"/>
</dbReference>
<dbReference type="InterPro" id="IPR016024">
    <property type="entry name" value="ARM-type_fold"/>
</dbReference>
<comment type="function">
    <text evidence="7">Part of the AP-3 complex, an adaptor-related complex which is not clathrin-associated. The complex is associated with the Golgi region as well as more peripheral structures. It facilitates the budding of vesicles from the Golgi membrane.</text>
</comment>
<evidence type="ECO:0000256" key="2">
    <source>
        <dbReference type="ARBA" id="ARBA00006613"/>
    </source>
</evidence>
<dbReference type="AlphaFoldDB" id="A0A9P6VWV7"/>
<accession>A0A9P6VWV7</accession>
<dbReference type="Pfam" id="PF01602">
    <property type="entry name" value="Adaptin_N"/>
    <property type="match status" value="1"/>
</dbReference>
<evidence type="ECO:0000313" key="11">
    <source>
        <dbReference type="Proteomes" id="UP000777482"/>
    </source>
</evidence>
<keyword evidence="5 7" id="KW-0653">Protein transport</keyword>
<sequence>MVLEQTVSGLIKALRANKNDEARVVQQALDETRKEIQSSDIDLKAEAILKLVYLEMLGYSISFASFAIVECMTSTKPHIKSIGYLAASQCFDRETEVAVLVVNLVKKDLLSPPTPMFSSSPNAFTVAHLTSTLSSVALLLTPPLARDLGPDLLSLLTHTRPLVRRQATLILWRILHSWPGVQELTTGREERGEDPWVERLRERLSDEDMGVVGSAVNVICEAARKDPRKYLPLAPELFGLLTASTNNWMLIKIIKLVRQVRVAAWACFLYAHHLYHQFAVLTREEPRLVKKLVPPLTELIETTPAMSLLYECIQTSIVGGMLNGPEGEQLARTCVEKLGGFLEDLDQNLRYIALVALVKIAPTHPHLISTHHDTILNCVDDPDLSIRMRALDLVEVMADRQNLQAIVRRLSTHLRPVANAPSAASALQRAQQSVATGIPSAPATPIFSAAYRASVISLILRMCSSATYSNVTNFAWLIDTLVELTYVARTLGTDSATTGMPSLGAQLRDTLIDVVARVRQIRPYAAKKMSALLQDEDLLDEGEASDAAEVLGAAAWICGEYCRWVLTVFLLPYPSSADSGLISDLEDPRPIIASLFGSSTTSTLPPRILALYIHNGVKITASWLGALYESWDESAVEQIRSITAALESQLAQCAKSPDAELQERAAELGGLLQLVRQGLDLPRALVDTDPEQNGEDADGSGGGFASSSRQPPGSLKLLEPLFFSHELNPVNPKAQSLVAPPERLDLDAALNPTAWAAFDDETVTADEVDDYGRPIRRHIATDRDDGSIKAKKKGTKSGTKKSRKRADLAGDGHSPQLLEPQYDDPYRVGLSSRTASYQTGLPSDEEDPVDAIPIVKLDFDLRSPSPQAPPRPTSPPPPREPTPPPMFVDVDGELPPGLDAAPPILTPRAAATPSPKIESSAEVAAPAAEMVATEGAAVKVVKKKKKKTAAEGKSKKDRPAAPE</sequence>
<evidence type="ECO:0000256" key="3">
    <source>
        <dbReference type="ARBA" id="ARBA00022448"/>
    </source>
</evidence>
<dbReference type="GO" id="GO:0010008">
    <property type="term" value="C:endosome membrane"/>
    <property type="evidence" value="ECO:0007669"/>
    <property type="project" value="TreeGrafter"/>
</dbReference>